<gene>
    <name evidence="1" type="ORF">M2A_1627</name>
</gene>
<evidence type="ECO:0000313" key="2">
    <source>
        <dbReference type="Proteomes" id="UP000028702"/>
    </source>
</evidence>
<accession>A0A081BAR0</accession>
<dbReference type="EMBL" id="BBIO01000007">
    <property type="protein sequence ID" value="GAK45128.1"/>
    <property type="molecule type" value="Genomic_DNA"/>
</dbReference>
<dbReference type="Proteomes" id="UP000028702">
    <property type="component" value="Unassembled WGS sequence"/>
</dbReference>
<keyword evidence="2" id="KW-1185">Reference proteome</keyword>
<reference evidence="1 2" key="1">
    <citation type="submission" date="2014-07" db="EMBL/GenBank/DDBJ databases">
        <title>Tepidicaulis marinum gen. nov., sp. nov., a novel marine bacterium denitrifying nitrate to nitrous oxide strictly under microaerobic conditions.</title>
        <authorList>
            <person name="Takeuchi M."/>
            <person name="Yamagishi T."/>
            <person name="Kamagata Y."/>
            <person name="Oshima K."/>
            <person name="Hattori M."/>
            <person name="Katayama T."/>
            <person name="Hanada S."/>
            <person name="Tamaki H."/>
            <person name="Marumo K."/>
            <person name="Maeda H."/>
            <person name="Nedachi M."/>
            <person name="Iwasaki W."/>
            <person name="Suwa Y."/>
            <person name="Sakata S."/>
        </authorList>
    </citation>
    <scope>NUCLEOTIDE SEQUENCE [LARGE SCALE GENOMIC DNA]</scope>
    <source>
        <strain evidence="1 2">MA2</strain>
    </source>
</reference>
<dbReference type="RefSeq" id="WP_045445620.1">
    <property type="nucleotide sequence ID" value="NZ_BBIO01000007.1"/>
</dbReference>
<proteinExistence type="predicted"/>
<protein>
    <submittedName>
        <fullName evidence="1">Conserved protein</fullName>
    </submittedName>
</protein>
<dbReference type="STRING" id="1333998.M2A_1627"/>
<sequence length="364" mass="41546">MAEFARLNQLIELAKEPSSERRRTLLREITDIFVENPAGFTESERGHLADIMTHVASEMEARVRSELAYRLAEVVDTPREVLRQLASDDVEVARPILEKSRGLKEEDLIAIIQQKGGPHQELIAGRDDVTWAVSGALVEHGDDTVLERLVTNKGAQIDKETMKRVVKRAEGNDKLHKPLVDRDDLSPELMHDMFWFVSSTLRETILSKATNLDPDMVNRLLRESEERILLEMGSAPPEKSRAHLYIEKMAAKRELTEALLVKLCREKQWPELVCGLAYLANIDEKTAKRVFFDKTGEGLAIACKASRFDRSTFSTFILLRETDSQRSIEDTYKLLALYDEVPVDVAQRTMRFWRVRAQEKSEAA</sequence>
<name>A0A081BAR0_9HYPH</name>
<dbReference type="Pfam" id="PF10098">
    <property type="entry name" value="DUF2336"/>
    <property type="match status" value="1"/>
</dbReference>
<organism evidence="1 2">
    <name type="scientific">Tepidicaulis marinus</name>
    <dbReference type="NCBI Taxonomy" id="1333998"/>
    <lineage>
        <taxon>Bacteria</taxon>
        <taxon>Pseudomonadati</taxon>
        <taxon>Pseudomonadota</taxon>
        <taxon>Alphaproteobacteria</taxon>
        <taxon>Hyphomicrobiales</taxon>
        <taxon>Parvibaculaceae</taxon>
        <taxon>Tepidicaulis</taxon>
    </lineage>
</organism>
<evidence type="ECO:0000313" key="1">
    <source>
        <dbReference type="EMBL" id="GAK45128.1"/>
    </source>
</evidence>
<dbReference type="AlphaFoldDB" id="A0A081BAR0"/>
<comment type="caution">
    <text evidence="1">The sequence shown here is derived from an EMBL/GenBank/DDBJ whole genome shotgun (WGS) entry which is preliminary data.</text>
</comment>
<dbReference type="eggNOG" id="COG5330">
    <property type="taxonomic scope" value="Bacteria"/>
</dbReference>
<dbReference type="InterPro" id="IPR019285">
    <property type="entry name" value="DUF2336"/>
</dbReference>